<dbReference type="EMBL" id="CAEZSB010000024">
    <property type="protein sequence ID" value="CAB4531237.1"/>
    <property type="molecule type" value="Genomic_DNA"/>
</dbReference>
<name>A0A6J6AXW3_9ZZZZ</name>
<dbReference type="InterPro" id="IPR010349">
    <property type="entry name" value="Asparaginase_II"/>
</dbReference>
<evidence type="ECO:0000313" key="1">
    <source>
        <dbReference type="EMBL" id="CAB4531237.1"/>
    </source>
</evidence>
<protein>
    <submittedName>
        <fullName evidence="1">Unannotated protein</fullName>
    </submittedName>
</protein>
<dbReference type="Pfam" id="PF06089">
    <property type="entry name" value="Asparaginase_II"/>
    <property type="match status" value="1"/>
</dbReference>
<accession>A0A6J6AXW3</accession>
<dbReference type="PANTHER" id="PTHR42110">
    <property type="entry name" value="L-ASPARAGINASE, PUTATIVE (AFU_ORTHOLOGUE AFUA_3G11890)-RELATED"/>
    <property type="match status" value="1"/>
</dbReference>
<reference evidence="1" key="1">
    <citation type="submission" date="2020-05" db="EMBL/GenBank/DDBJ databases">
        <authorList>
            <person name="Chiriac C."/>
            <person name="Salcher M."/>
            <person name="Ghai R."/>
            <person name="Kavagutti S V."/>
        </authorList>
    </citation>
    <scope>NUCLEOTIDE SEQUENCE</scope>
</reference>
<dbReference type="PANTHER" id="PTHR42110:SF1">
    <property type="entry name" value="L-ASPARAGINASE, PUTATIVE (AFU_ORTHOLOGUE AFUA_3G11890)-RELATED"/>
    <property type="match status" value="1"/>
</dbReference>
<proteinExistence type="predicted"/>
<gene>
    <name evidence="1" type="ORF">UFOPK1395_00375</name>
</gene>
<sequence>MLGEVLAEVTRSDVVESVHAGHLVLLNPDGSILLQKGDPTLNIYSRSSLKSIQASAMVRVGLDIEPRLLALVCASHAGTPMHQQGAQAILAKAGLDEHSLQCVLDRPLDEELRRTSEPTRLAMNCSGKHAGMLATCVINGWPIDSYLDPAHPLQLAIKAEVEQLSGESVAGVSVDGCGAPLFLFSLLGLARAIRNLTISTDSVHQEVAQACRDYPEMVSGPGRLATRMMQNIPGLFMKDGAEAVNVASLTDGRTLAIKISDGNARAMPAVTAAALAKFGINALEVPVNTLGAGLPVGTIRATF</sequence>
<organism evidence="1">
    <name type="scientific">freshwater metagenome</name>
    <dbReference type="NCBI Taxonomy" id="449393"/>
    <lineage>
        <taxon>unclassified sequences</taxon>
        <taxon>metagenomes</taxon>
        <taxon>ecological metagenomes</taxon>
    </lineage>
</organism>
<dbReference type="AlphaFoldDB" id="A0A6J6AXW3"/>